<protein>
    <submittedName>
        <fullName evidence="1">Uncharacterized protein</fullName>
    </submittedName>
</protein>
<gene>
    <name evidence="1" type="ORF">IAA52_05625</name>
</gene>
<dbReference type="Proteomes" id="UP000824260">
    <property type="component" value="Unassembled WGS sequence"/>
</dbReference>
<evidence type="ECO:0000313" key="1">
    <source>
        <dbReference type="EMBL" id="HIQ82565.1"/>
    </source>
</evidence>
<proteinExistence type="predicted"/>
<name>A0A9D1CXJ4_9FIRM</name>
<dbReference type="EMBL" id="DVFZ01000054">
    <property type="protein sequence ID" value="HIQ82565.1"/>
    <property type="molecule type" value="Genomic_DNA"/>
</dbReference>
<sequence length="132" mass="14836">MRAFSKLLRCMDIKGLFRTPGTDSLVQFFRYAFVGDFAALVNLRHALTGETIAAVFRFFAGLAVNYLLPKPLIFQAEKARIGAGREFMGYALSAPWGCHHNGTDARIHRMDGAVFHTFQNHLHADRPFYGIS</sequence>
<comment type="caution">
    <text evidence="1">The sequence shown here is derived from an EMBL/GenBank/DDBJ whole genome shotgun (WGS) entry which is preliminary data.</text>
</comment>
<evidence type="ECO:0000313" key="2">
    <source>
        <dbReference type="Proteomes" id="UP000824260"/>
    </source>
</evidence>
<reference evidence="1" key="1">
    <citation type="submission" date="2020-10" db="EMBL/GenBank/DDBJ databases">
        <authorList>
            <person name="Gilroy R."/>
        </authorList>
    </citation>
    <scope>NUCLEOTIDE SEQUENCE</scope>
    <source>
        <strain evidence="1">ChiSjej6B24-2974</strain>
    </source>
</reference>
<organism evidence="1 2">
    <name type="scientific">Candidatus Pullichristensenella stercorigallinarum</name>
    <dbReference type="NCBI Taxonomy" id="2840909"/>
    <lineage>
        <taxon>Bacteria</taxon>
        <taxon>Bacillati</taxon>
        <taxon>Bacillota</taxon>
        <taxon>Clostridia</taxon>
        <taxon>Candidatus Pullichristensenella</taxon>
    </lineage>
</organism>
<accession>A0A9D1CXJ4</accession>
<dbReference type="AlphaFoldDB" id="A0A9D1CXJ4"/>
<reference evidence="1" key="2">
    <citation type="journal article" date="2021" name="PeerJ">
        <title>Extensive microbial diversity within the chicken gut microbiome revealed by metagenomics and culture.</title>
        <authorList>
            <person name="Gilroy R."/>
            <person name="Ravi A."/>
            <person name="Getino M."/>
            <person name="Pursley I."/>
            <person name="Horton D.L."/>
            <person name="Alikhan N.F."/>
            <person name="Baker D."/>
            <person name="Gharbi K."/>
            <person name="Hall N."/>
            <person name="Watson M."/>
            <person name="Adriaenssens E.M."/>
            <person name="Foster-Nyarko E."/>
            <person name="Jarju S."/>
            <person name="Secka A."/>
            <person name="Antonio M."/>
            <person name="Oren A."/>
            <person name="Chaudhuri R.R."/>
            <person name="La Ragione R."/>
            <person name="Hildebrand F."/>
            <person name="Pallen M.J."/>
        </authorList>
    </citation>
    <scope>NUCLEOTIDE SEQUENCE</scope>
    <source>
        <strain evidence="1">ChiSjej6B24-2974</strain>
    </source>
</reference>